<sequence>MSYAEYWKLWADINGVKLVVQVGKEFDSGEAPDWLAREMYESKLYVSKYGWAGGDPNVKKPEEVGVEMDKLMDIERYMREYPMSDLLSVYISFVSPARKGCQPMKTPTSAEHHLF</sequence>
<keyword evidence="2" id="KW-1185">Reference proteome</keyword>
<evidence type="ECO:0000313" key="1">
    <source>
        <dbReference type="EMBL" id="OJJ06700.1"/>
    </source>
</evidence>
<dbReference type="VEuPathDB" id="FungiDB:ASPVEDRAFT_32978"/>
<reference evidence="2" key="1">
    <citation type="journal article" date="2017" name="Genome Biol.">
        <title>Comparative genomics reveals high biological diversity and specific adaptations in the industrially and medically important fungal genus Aspergillus.</title>
        <authorList>
            <person name="de Vries R.P."/>
            <person name="Riley R."/>
            <person name="Wiebenga A."/>
            <person name="Aguilar-Osorio G."/>
            <person name="Amillis S."/>
            <person name="Uchima C.A."/>
            <person name="Anderluh G."/>
            <person name="Asadollahi M."/>
            <person name="Askin M."/>
            <person name="Barry K."/>
            <person name="Battaglia E."/>
            <person name="Bayram O."/>
            <person name="Benocci T."/>
            <person name="Braus-Stromeyer S.A."/>
            <person name="Caldana C."/>
            <person name="Canovas D."/>
            <person name="Cerqueira G.C."/>
            <person name="Chen F."/>
            <person name="Chen W."/>
            <person name="Choi C."/>
            <person name="Clum A."/>
            <person name="Dos Santos R.A."/>
            <person name="Damasio A.R."/>
            <person name="Diallinas G."/>
            <person name="Emri T."/>
            <person name="Fekete E."/>
            <person name="Flipphi M."/>
            <person name="Freyberg S."/>
            <person name="Gallo A."/>
            <person name="Gournas C."/>
            <person name="Habgood R."/>
            <person name="Hainaut M."/>
            <person name="Harispe M.L."/>
            <person name="Henrissat B."/>
            <person name="Hilden K.S."/>
            <person name="Hope R."/>
            <person name="Hossain A."/>
            <person name="Karabika E."/>
            <person name="Karaffa L."/>
            <person name="Karanyi Z."/>
            <person name="Krasevec N."/>
            <person name="Kuo A."/>
            <person name="Kusch H."/>
            <person name="LaButti K."/>
            <person name="Lagendijk E.L."/>
            <person name="Lapidus A."/>
            <person name="Levasseur A."/>
            <person name="Lindquist E."/>
            <person name="Lipzen A."/>
            <person name="Logrieco A.F."/>
            <person name="MacCabe A."/>
            <person name="Maekelae M.R."/>
            <person name="Malavazi I."/>
            <person name="Melin P."/>
            <person name="Meyer V."/>
            <person name="Mielnichuk N."/>
            <person name="Miskei M."/>
            <person name="Molnar A.P."/>
            <person name="Mule G."/>
            <person name="Ngan C.Y."/>
            <person name="Orejas M."/>
            <person name="Orosz E."/>
            <person name="Ouedraogo J.P."/>
            <person name="Overkamp K.M."/>
            <person name="Park H.-S."/>
            <person name="Perrone G."/>
            <person name="Piumi F."/>
            <person name="Punt P.J."/>
            <person name="Ram A.F."/>
            <person name="Ramon A."/>
            <person name="Rauscher S."/>
            <person name="Record E."/>
            <person name="Riano-Pachon D.M."/>
            <person name="Robert V."/>
            <person name="Roehrig J."/>
            <person name="Ruller R."/>
            <person name="Salamov A."/>
            <person name="Salih N.S."/>
            <person name="Samson R.A."/>
            <person name="Sandor E."/>
            <person name="Sanguinetti M."/>
            <person name="Schuetze T."/>
            <person name="Sepcic K."/>
            <person name="Shelest E."/>
            <person name="Sherlock G."/>
            <person name="Sophianopoulou V."/>
            <person name="Squina F.M."/>
            <person name="Sun H."/>
            <person name="Susca A."/>
            <person name="Todd R.B."/>
            <person name="Tsang A."/>
            <person name="Unkles S.E."/>
            <person name="van de Wiele N."/>
            <person name="van Rossen-Uffink D."/>
            <person name="Oliveira J.V."/>
            <person name="Vesth T.C."/>
            <person name="Visser J."/>
            <person name="Yu J.-H."/>
            <person name="Zhou M."/>
            <person name="Andersen M.R."/>
            <person name="Archer D.B."/>
            <person name="Baker S.E."/>
            <person name="Benoit I."/>
            <person name="Brakhage A.A."/>
            <person name="Braus G.H."/>
            <person name="Fischer R."/>
            <person name="Frisvad J.C."/>
            <person name="Goldman G.H."/>
            <person name="Houbraken J."/>
            <person name="Oakley B."/>
            <person name="Pocsi I."/>
            <person name="Scazzocchio C."/>
            <person name="Seiboth B."/>
            <person name="vanKuyk P.A."/>
            <person name="Wortman J."/>
            <person name="Dyer P.S."/>
            <person name="Grigoriev I.V."/>
        </authorList>
    </citation>
    <scope>NUCLEOTIDE SEQUENCE [LARGE SCALE GENOMIC DNA]</scope>
    <source>
        <strain evidence="2">CBS 583.65</strain>
    </source>
</reference>
<dbReference type="GeneID" id="63726179"/>
<name>A0A1L9PYS6_ASPVE</name>
<evidence type="ECO:0000313" key="2">
    <source>
        <dbReference type="Proteomes" id="UP000184073"/>
    </source>
</evidence>
<dbReference type="Proteomes" id="UP000184073">
    <property type="component" value="Unassembled WGS sequence"/>
</dbReference>
<proteinExistence type="predicted"/>
<gene>
    <name evidence="1" type="ORF">ASPVEDRAFT_32978</name>
</gene>
<organism evidence="1 2">
    <name type="scientific">Aspergillus versicolor CBS 583.65</name>
    <dbReference type="NCBI Taxonomy" id="1036611"/>
    <lineage>
        <taxon>Eukaryota</taxon>
        <taxon>Fungi</taxon>
        <taxon>Dikarya</taxon>
        <taxon>Ascomycota</taxon>
        <taxon>Pezizomycotina</taxon>
        <taxon>Eurotiomycetes</taxon>
        <taxon>Eurotiomycetidae</taxon>
        <taxon>Eurotiales</taxon>
        <taxon>Aspergillaceae</taxon>
        <taxon>Aspergillus</taxon>
        <taxon>Aspergillus subgen. Nidulantes</taxon>
    </lineage>
</organism>
<dbReference type="STRING" id="1036611.A0A1L9PYS6"/>
<dbReference type="RefSeq" id="XP_040672462.1">
    <property type="nucleotide sequence ID" value="XM_040810668.1"/>
</dbReference>
<dbReference type="EMBL" id="KV878135">
    <property type="protein sequence ID" value="OJJ06700.1"/>
    <property type="molecule type" value="Genomic_DNA"/>
</dbReference>
<protein>
    <submittedName>
        <fullName evidence="1">Uncharacterized protein</fullName>
    </submittedName>
</protein>
<accession>A0A1L9PYS6</accession>
<dbReference type="AlphaFoldDB" id="A0A1L9PYS6"/>
<dbReference type="OrthoDB" id="3358371at2759"/>